<dbReference type="Proteomes" id="UP001153678">
    <property type="component" value="Unassembled WGS sequence"/>
</dbReference>
<keyword evidence="2" id="KW-1185">Reference proteome</keyword>
<dbReference type="AlphaFoldDB" id="A0A9W4T212"/>
<gene>
    <name evidence="1" type="ORF">FWILDA_LOCUS14304</name>
</gene>
<protein>
    <submittedName>
        <fullName evidence="1">5882_t:CDS:1</fullName>
    </submittedName>
</protein>
<comment type="caution">
    <text evidence="1">The sequence shown here is derived from an EMBL/GenBank/DDBJ whole genome shotgun (WGS) entry which is preliminary data.</text>
</comment>
<name>A0A9W4T212_9GLOM</name>
<dbReference type="EMBL" id="CAMKVN010006117">
    <property type="protein sequence ID" value="CAI2189891.1"/>
    <property type="molecule type" value="Genomic_DNA"/>
</dbReference>
<reference evidence="1" key="1">
    <citation type="submission" date="2022-08" db="EMBL/GenBank/DDBJ databases">
        <authorList>
            <person name="Kallberg Y."/>
            <person name="Tangrot J."/>
            <person name="Rosling A."/>
        </authorList>
    </citation>
    <scope>NUCLEOTIDE SEQUENCE</scope>
    <source>
        <strain evidence="1">Wild A</strain>
    </source>
</reference>
<evidence type="ECO:0000313" key="2">
    <source>
        <dbReference type="Proteomes" id="UP001153678"/>
    </source>
</evidence>
<dbReference type="OrthoDB" id="2333685at2759"/>
<evidence type="ECO:0000313" key="1">
    <source>
        <dbReference type="EMBL" id="CAI2189891.1"/>
    </source>
</evidence>
<organism evidence="1 2">
    <name type="scientific">Funneliformis geosporum</name>
    <dbReference type="NCBI Taxonomy" id="1117311"/>
    <lineage>
        <taxon>Eukaryota</taxon>
        <taxon>Fungi</taxon>
        <taxon>Fungi incertae sedis</taxon>
        <taxon>Mucoromycota</taxon>
        <taxon>Glomeromycotina</taxon>
        <taxon>Glomeromycetes</taxon>
        <taxon>Glomerales</taxon>
        <taxon>Glomeraceae</taxon>
        <taxon>Funneliformis</taxon>
    </lineage>
</organism>
<proteinExistence type="predicted"/>
<accession>A0A9W4T212</accession>
<sequence length="174" mass="20944">MTSFDYKIIRLLPRNWGSSFCAYKALEFFDVDDFVSMTYNHLSLEQTQSIMKVYIKSSRSEEEDYDIPYKVLKVIKSQKRNIDKIARSIKELEKGKFNGEMYYLTRNTACNDQECILHLFCDEPARIIQQVWKVWKKYQYIQAIKKIQRWVIEWLYKPYGPMMKKAEARFNTLA</sequence>